<comment type="caution">
    <text evidence="1">The sequence shown here is derived from an EMBL/GenBank/DDBJ whole genome shotgun (WGS) entry which is preliminary data.</text>
</comment>
<proteinExistence type="predicted"/>
<dbReference type="RefSeq" id="WP_188313935.1">
    <property type="nucleotide sequence ID" value="NZ_JABTCG010000003.1"/>
</dbReference>
<organism evidence="1 2">
    <name type="scientific">Maribacter arenosus</name>
    <dbReference type="NCBI Taxonomy" id="1854708"/>
    <lineage>
        <taxon>Bacteria</taxon>
        <taxon>Pseudomonadati</taxon>
        <taxon>Bacteroidota</taxon>
        <taxon>Flavobacteriia</taxon>
        <taxon>Flavobacteriales</taxon>
        <taxon>Flavobacteriaceae</taxon>
        <taxon>Maribacter</taxon>
    </lineage>
</organism>
<evidence type="ECO:0008006" key="3">
    <source>
        <dbReference type="Google" id="ProtNLM"/>
    </source>
</evidence>
<dbReference type="Proteomes" id="UP000598350">
    <property type="component" value="Unassembled WGS sequence"/>
</dbReference>
<sequence>MEQAQTEIDYFIVDTAPTLLVTDTLLISQYADLTLSVSRARFSDKRLIEFSKNLNSSKKLYNMANVLNEIGLGKFRNYNYGHGYGLKE</sequence>
<protein>
    <recommendedName>
        <fullName evidence="3">AAA domain-containing protein</fullName>
    </recommendedName>
</protein>
<dbReference type="Gene3D" id="3.40.50.300">
    <property type="entry name" value="P-loop containing nucleotide triphosphate hydrolases"/>
    <property type="match status" value="1"/>
</dbReference>
<dbReference type="EMBL" id="JABTCG010000003">
    <property type="protein sequence ID" value="MBD0850798.1"/>
    <property type="molecule type" value="Genomic_DNA"/>
</dbReference>
<dbReference type="InterPro" id="IPR027417">
    <property type="entry name" value="P-loop_NTPase"/>
</dbReference>
<gene>
    <name evidence="1" type="ORF">HPE63_08965</name>
</gene>
<evidence type="ECO:0000313" key="1">
    <source>
        <dbReference type="EMBL" id="MBD0850798.1"/>
    </source>
</evidence>
<evidence type="ECO:0000313" key="2">
    <source>
        <dbReference type="Proteomes" id="UP000598350"/>
    </source>
</evidence>
<reference evidence="1 2" key="1">
    <citation type="submission" date="2020-05" db="EMBL/GenBank/DDBJ databases">
        <title>The draft genome sequence of Maribacter arenosus CAU 1321.</title>
        <authorList>
            <person name="Mu L."/>
        </authorList>
    </citation>
    <scope>NUCLEOTIDE SEQUENCE [LARGE SCALE GENOMIC DNA]</scope>
    <source>
        <strain evidence="1 2">CAU 1321</strain>
    </source>
</reference>
<keyword evidence="2" id="KW-1185">Reference proteome</keyword>
<name>A0ABR7VEP0_9FLAO</name>
<accession>A0ABR7VEP0</accession>